<accession>A0AAD6DLN0</accession>
<evidence type="ECO:0000313" key="2">
    <source>
        <dbReference type="EMBL" id="KAJ5586639.1"/>
    </source>
</evidence>
<dbReference type="GO" id="GO:0050660">
    <property type="term" value="F:flavin adenine dinucleotide binding"/>
    <property type="evidence" value="ECO:0007669"/>
    <property type="project" value="TreeGrafter"/>
</dbReference>
<dbReference type="EMBL" id="JAQJAC010000004">
    <property type="protein sequence ID" value="KAJ5586639.1"/>
    <property type="molecule type" value="Genomic_DNA"/>
</dbReference>
<dbReference type="GO" id="GO:0004174">
    <property type="term" value="F:electron-transferring-flavoprotein dehydrogenase activity"/>
    <property type="evidence" value="ECO:0007669"/>
    <property type="project" value="TreeGrafter"/>
</dbReference>
<feature type="non-terminal residue" evidence="2">
    <location>
        <position position="445"/>
    </location>
</feature>
<dbReference type="GO" id="GO:0005737">
    <property type="term" value="C:cytoplasm"/>
    <property type="evidence" value="ECO:0007669"/>
    <property type="project" value="TreeGrafter"/>
</dbReference>
<dbReference type="Pfam" id="PF07992">
    <property type="entry name" value="Pyr_redox_2"/>
    <property type="match status" value="1"/>
</dbReference>
<comment type="caution">
    <text evidence="2">The sequence shown here is derived from an EMBL/GenBank/DDBJ whole genome shotgun (WGS) entry which is preliminary data.</text>
</comment>
<reference evidence="2 3" key="1">
    <citation type="journal article" date="2023" name="IMA Fungus">
        <title>Comparative genomic study of the Penicillium genus elucidates a diverse pangenome and 15 lateral gene transfer events.</title>
        <authorList>
            <person name="Petersen C."/>
            <person name="Sorensen T."/>
            <person name="Nielsen M.R."/>
            <person name="Sondergaard T.E."/>
            <person name="Sorensen J.L."/>
            <person name="Fitzpatrick D.A."/>
            <person name="Frisvad J.C."/>
            <person name="Nielsen K.L."/>
        </authorList>
    </citation>
    <scope>NUCLEOTIDE SEQUENCE [LARGE SCALE GENOMIC DNA]</scope>
    <source>
        <strain evidence="2 3">IBT 29057</strain>
    </source>
</reference>
<gene>
    <name evidence="2" type="ORF">N7450_006426</name>
</gene>
<protein>
    <recommendedName>
        <fullName evidence="1">FAD/NAD(P)-binding domain-containing protein</fullName>
    </recommendedName>
</protein>
<keyword evidence="3" id="KW-1185">Reference proteome</keyword>
<dbReference type="Gene3D" id="3.50.50.100">
    <property type="match status" value="1"/>
</dbReference>
<proteinExistence type="predicted"/>
<dbReference type="Proteomes" id="UP001216150">
    <property type="component" value="Unassembled WGS sequence"/>
</dbReference>
<dbReference type="PRINTS" id="PR00368">
    <property type="entry name" value="FADPNR"/>
</dbReference>
<dbReference type="PRINTS" id="PR00411">
    <property type="entry name" value="PNDRDTASEI"/>
</dbReference>
<feature type="domain" description="FAD/NAD(P)-binding" evidence="1">
    <location>
        <begin position="40"/>
        <end position="364"/>
    </location>
</feature>
<dbReference type="InterPro" id="IPR036188">
    <property type="entry name" value="FAD/NAD-bd_sf"/>
</dbReference>
<dbReference type="SUPFAM" id="SSF51905">
    <property type="entry name" value="FAD/NAD(P)-binding domain"/>
    <property type="match status" value="1"/>
</dbReference>
<organism evidence="2 3">
    <name type="scientific">Penicillium hetheringtonii</name>
    <dbReference type="NCBI Taxonomy" id="911720"/>
    <lineage>
        <taxon>Eukaryota</taxon>
        <taxon>Fungi</taxon>
        <taxon>Dikarya</taxon>
        <taxon>Ascomycota</taxon>
        <taxon>Pezizomycotina</taxon>
        <taxon>Eurotiomycetes</taxon>
        <taxon>Eurotiomycetidae</taxon>
        <taxon>Eurotiales</taxon>
        <taxon>Aspergillaceae</taxon>
        <taxon>Penicillium</taxon>
    </lineage>
</organism>
<evidence type="ECO:0000259" key="1">
    <source>
        <dbReference type="Pfam" id="PF07992"/>
    </source>
</evidence>
<evidence type="ECO:0000313" key="3">
    <source>
        <dbReference type="Proteomes" id="UP001216150"/>
    </source>
</evidence>
<dbReference type="InterPro" id="IPR023753">
    <property type="entry name" value="FAD/NAD-binding_dom"/>
</dbReference>
<name>A0AAD6DLN0_9EURO</name>
<dbReference type="AlphaFoldDB" id="A0AAD6DLN0"/>
<sequence>TSRFFVCPFSHRLVYHFSDHLDYLLQCLPMTVPGTTSQSYRVLIIGGSYAGLSTALTLVDLSRGQIPRFSYDRDIPPPAHRIPVQITVVDERDGYFHLIGSPKSLACEKFASDSWTRFQDIPGLTSAGINFIRGSVHSVDFATKTAQINENDSKAKRKESYDYLVVGSGLRRTFPTVPQSLRRDDFIAEVKRHAADIQSSQEGVVVVGGGAVGVEMAAELKVLYPHQKITLIHSRNRLLSSEPLPDDFAERVDSILREVGVETILGQRLIDTTAVDVENGCRIWRLTLADGRELTTGLVLSAISRSIPTSTYLSSDALNEDGYVKIHPSLQFSGNIPNAESHYCVGDLAAWPGIKRCGGAMHMGHYAGHNLYEQIMARSAGSKPDIKTLNPFPNVIGLAVGRKAVSWTPDEGTKHGEELMGSLFGEDMGNSNCWNYMRLSEPCQA</sequence>
<dbReference type="PANTHER" id="PTHR43735">
    <property type="entry name" value="APOPTOSIS-INDUCING FACTOR 1"/>
    <property type="match status" value="1"/>
</dbReference>
<dbReference type="PANTHER" id="PTHR43735:SF24">
    <property type="entry name" value="NUCLEOTIDE-DISULPHIDE OXIDOREDUCTASE AMID-LIKE, PUTATIVE (AFU_ORTHOLOGUE AFUA_1G17180)-RELATED"/>
    <property type="match status" value="1"/>
</dbReference>